<dbReference type="Gene3D" id="3.40.50.12500">
    <property type="match status" value="1"/>
</dbReference>
<dbReference type="InterPro" id="IPR015942">
    <property type="entry name" value="Asp/Glu/hydantoin_racemase"/>
</dbReference>
<dbReference type="RefSeq" id="WP_367648940.1">
    <property type="nucleotide sequence ID" value="NZ_CABPSE010000008.1"/>
</dbReference>
<sequence length="226" mass="23838">MADLSRSLDMREILLLNPNTSTETTAMMVAIAQSCAPPGYTVSGATATRGVPMIVDAPRLHAAADEVVEVWKRRTAKVYGVVISAFGDPGIHLLRELTDLPVVGICESSILEAAQDGRRFGIATVTPDLVESIDASVDALGLSSVYTGTRLTSGNPQELTSDPFRLEEALADVVAACIEQDRAEAVVIGGGPLGQAAIGLAHRFQVPVIAPIPAAMRRLSRVLRPD</sequence>
<evidence type="ECO:0000256" key="1">
    <source>
        <dbReference type="ARBA" id="ARBA00038414"/>
    </source>
</evidence>
<dbReference type="GO" id="GO:0047661">
    <property type="term" value="F:amino-acid racemase activity"/>
    <property type="evidence" value="ECO:0007669"/>
    <property type="project" value="InterPro"/>
</dbReference>
<gene>
    <name evidence="2" type="ORF">PCO31111_02693</name>
</gene>
<reference evidence="2 3" key="1">
    <citation type="submission" date="2019-08" db="EMBL/GenBank/DDBJ databases">
        <authorList>
            <person name="Peeters C."/>
        </authorList>
    </citation>
    <scope>NUCLEOTIDE SEQUENCE [LARGE SCALE GENOMIC DNA]</scope>
    <source>
        <strain evidence="2 3">LMG 31111</strain>
    </source>
</reference>
<dbReference type="Pfam" id="PF01177">
    <property type="entry name" value="Asp_Glu_race"/>
    <property type="match status" value="1"/>
</dbReference>
<dbReference type="PANTHER" id="PTHR28047:SF5">
    <property type="entry name" value="PROTEIN DCG1"/>
    <property type="match status" value="1"/>
</dbReference>
<organism evidence="2 3">
    <name type="scientific">Pandoraea communis</name>
    <dbReference type="NCBI Taxonomy" id="2508297"/>
    <lineage>
        <taxon>Bacteria</taxon>
        <taxon>Pseudomonadati</taxon>
        <taxon>Pseudomonadota</taxon>
        <taxon>Betaproteobacteria</taxon>
        <taxon>Burkholderiales</taxon>
        <taxon>Burkholderiaceae</taxon>
        <taxon>Pandoraea</taxon>
    </lineage>
</organism>
<proteinExistence type="inferred from homology"/>
<dbReference type="Proteomes" id="UP000383971">
    <property type="component" value="Unassembled WGS sequence"/>
</dbReference>
<accession>A0A5E4VHD5</accession>
<evidence type="ECO:0000313" key="2">
    <source>
        <dbReference type="EMBL" id="VVE11682.1"/>
    </source>
</evidence>
<dbReference type="PROSITE" id="PS51257">
    <property type="entry name" value="PROKAR_LIPOPROTEIN"/>
    <property type="match status" value="1"/>
</dbReference>
<dbReference type="EMBL" id="CABPSE010000008">
    <property type="protein sequence ID" value="VVE11682.1"/>
    <property type="molecule type" value="Genomic_DNA"/>
</dbReference>
<protein>
    <submittedName>
        <fullName evidence="2">Hydantoin racemase</fullName>
    </submittedName>
</protein>
<name>A0A5E4VHD5_9BURK</name>
<dbReference type="PANTHER" id="PTHR28047">
    <property type="entry name" value="PROTEIN DCG1"/>
    <property type="match status" value="1"/>
</dbReference>
<evidence type="ECO:0000313" key="3">
    <source>
        <dbReference type="Proteomes" id="UP000383971"/>
    </source>
</evidence>
<keyword evidence="3" id="KW-1185">Reference proteome</keyword>
<dbReference type="InterPro" id="IPR052186">
    <property type="entry name" value="Hydantoin_racemase-like"/>
</dbReference>
<dbReference type="AlphaFoldDB" id="A0A5E4VHD5"/>
<dbReference type="InterPro" id="IPR053714">
    <property type="entry name" value="Iso_Racemase_Enz_sf"/>
</dbReference>
<comment type="similarity">
    <text evidence="1">Belongs to the HyuE racemase family.</text>
</comment>